<dbReference type="InterPro" id="IPR038407">
    <property type="entry name" value="v-SNARE_N_sf"/>
</dbReference>
<evidence type="ECO:0000256" key="9">
    <source>
        <dbReference type="ARBA" id="ARBA00022946"/>
    </source>
</evidence>
<evidence type="ECO:0000259" key="17">
    <source>
        <dbReference type="SMART" id="SM00397"/>
    </source>
</evidence>
<evidence type="ECO:0000256" key="8">
    <source>
        <dbReference type="ARBA" id="ARBA00022927"/>
    </source>
</evidence>
<dbReference type="CDD" id="cd15862">
    <property type="entry name" value="SNARE_Vti1"/>
    <property type="match status" value="1"/>
</dbReference>
<evidence type="ECO:0000256" key="7">
    <source>
        <dbReference type="ARBA" id="ARBA00022692"/>
    </source>
</evidence>
<evidence type="ECO:0000313" key="18">
    <source>
        <dbReference type="EMBL" id="THH15089.1"/>
    </source>
</evidence>
<keyword evidence="19" id="KW-1185">Reference proteome</keyword>
<comment type="caution">
    <text evidence="18">The sequence shown here is derived from an EMBL/GenBank/DDBJ whole genome shotgun (WGS) entry which is preliminary data.</text>
</comment>
<dbReference type="InterPro" id="IPR051035">
    <property type="entry name" value="Mito_inheritance_9"/>
</dbReference>
<dbReference type="GO" id="GO:0016020">
    <property type="term" value="C:membrane"/>
    <property type="evidence" value="ECO:0007669"/>
    <property type="project" value="UniProtKB-SubCell"/>
</dbReference>
<keyword evidence="13 16" id="KW-0472">Membrane</keyword>
<evidence type="ECO:0000256" key="3">
    <source>
        <dbReference type="ARBA" id="ARBA00005543"/>
    </source>
</evidence>
<evidence type="ECO:0000256" key="6">
    <source>
        <dbReference type="ARBA" id="ARBA00022448"/>
    </source>
</evidence>
<evidence type="ECO:0000256" key="15">
    <source>
        <dbReference type="SAM" id="MobiDB-lite"/>
    </source>
</evidence>
<evidence type="ECO:0000256" key="13">
    <source>
        <dbReference type="ARBA" id="ARBA00023136"/>
    </source>
</evidence>
<dbReference type="InterPro" id="IPR011009">
    <property type="entry name" value="Kinase-like_dom_sf"/>
</dbReference>
<keyword evidence="12" id="KW-0496">Mitochondrion</keyword>
<dbReference type="AlphaFoldDB" id="A0A4S4LRX3"/>
<evidence type="ECO:0000256" key="4">
    <source>
        <dbReference type="ARBA" id="ARBA00006108"/>
    </source>
</evidence>
<evidence type="ECO:0000256" key="10">
    <source>
        <dbReference type="ARBA" id="ARBA00022989"/>
    </source>
</evidence>
<dbReference type="InterPro" id="IPR000727">
    <property type="entry name" value="T_SNARE_dom"/>
</dbReference>
<feature type="domain" description="T-SNARE coiled-coil homology" evidence="17">
    <location>
        <begin position="128"/>
        <end position="195"/>
    </location>
</feature>
<dbReference type="Pfam" id="PF12352">
    <property type="entry name" value="V-SNARE_C"/>
    <property type="match status" value="1"/>
</dbReference>
<feature type="region of interest" description="Disordered" evidence="15">
    <location>
        <begin position="674"/>
        <end position="697"/>
    </location>
</feature>
<evidence type="ECO:0000256" key="2">
    <source>
        <dbReference type="ARBA" id="ARBA00004211"/>
    </source>
</evidence>
<dbReference type="PANTHER" id="PTHR36091">
    <property type="entry name" value="ALTERED INHERITANCE OF MITOCHONDRIA PROTEIN 9, MITOCHONDRIAL"/>
    <property type="match status" value="1"/>
</dbReference>
<keyword evidence="8" id="KW-0653">Protein transport</keyword>
<feature type="transmembrane region" description="Helical" evidence="16">
    <location>
        <begin position="222"/>
        <end position="240"/>
    </location>
</feature>
<keyword evidence="7 16" id="KW-0812">Transmembrane</keyword>
<dbReference type="Gene3D" id="1.20.5.110">
    <property type="match status" value="1"/>
</dbReference>
<evidence type="ECO:0000256" key="11">
    <source>
        <dbReference type="ARBA" id="ARBA00023054"/>
    </source>
</evidence>
<keyword evidence="6" id="KW-0813">Transport</keyword>
<feature type="region of interest" description="Disordered" evidence="15">
    <location>
        <begin position="101"/>
        <end position="124"/>
    </location>
</feature>
<keyword evidence="10 16" id="KW-1133">Transmembrane helix</keyword>
<dbReference type="GO" id="GO:0016192">
    <property type="term" value="P:vesicle-mediated transport"/>
    <property type="evidence" value="ECO:0007669"/>
    <property type="project" value="InterPro"/>
</dbReference>
<dbReference type="Gene3D" id="1.20.58.400">
    <property type="entry name" value="t-snare proteins"/>
    <property type="match status" value="1"/>
</dbReference>
<organism evidence="18 19">
    <name type="scientific">Bondarzewia mesenterica</name>
    <dbReference type="NCBI Taxonomy" id="1095465"/>
    <lineage>
        <taxon>Eukaryota</taxon>
        <taxon>Fungi</taxon>
        <taxon>Dikarya</taxon>
        <taxon>Basidiomycota</taxon>
        <taxon>Agaricomycotina</taxon>
        <taxon>Agaricomycetes</taxon>
        <taxon>Russulales</taxon>
        <taxon>Bondarzewiaceae</taxon>
        <taxon>Bondarzewia</taxon>
    </lineage>
</organism>
<name>A0A4S4LRX3_9AGAM</name>
<comment type="similarity">
    <text evidence="4">Belongs to the VTI1 family.</text>
</comment>
<dbReference type="GO" id="GO:0006886">
    <property type="term" value="P:intracellular protein transport"/>
    <property type="evidence" value="ECO:0007669"/>
    <property type="project" value="InterPro"/>
</dbReference>
<dbReference type="FunFam" id="1.20.5.110:FF:000002">
    <property type="entry name" value="Vesicle transport through interaction with t-SNAREsB"/>
    <property type="match status" value="1"/>
</dbReference>
<comment type="subcellular location">
    <subcellularLocation>
        <location evidence="2">Membrane</location>
        <topology evidence="2">Single-pass type IV membrane protein</topology>
    </subcellularLocation>
    <subcellularLocation>
        <location evidence="1">Mitochondrion</location>
    </subcellularLocation>
</comment>
<dbReference type="SUPFAM" id="SSF58038">
    <property type="entry name" value="SNARE fusion complex"/>
    <property type="match status" value="1"/>
</dbReference>
<dbReference type="SUPFAM" id="SSF47661">
    <property type="entry name" value="t-snare proteins"/>
    <property type="match status" value="1"/>
</dbReference>
<dbReference type="SUPFAM" id="SSF56112">
    <property type="entry name" value="Protein kinase-like (PK-like)"/>
    <property type="match status" value="1"/>
</dbReference>
<dbReference type="InterPro" id="IPR007705">
    <property type="entry name" value="Vesicle_trsprt_v-SNARE_N"/>
</dbReference>
<feature type="region of interest" description="Disordered" evidence="15">
    <location>
        <begin position="1009"/>
        <end position="1031"/>
    </location>
</feature>
<evidence type="ECO:0000256" key="14">
    <source>
        <dbReference type="ARBA" id="ARBA00031849"/>
    </source>
</evidence>
<accession>A0A4S4LRX3</accession>
<evidence type="ECO:0000256" key="16">
    <source>
        <dbReference type="SAM" id="Phobius"/>
    </source>
</evidence>
<proteinExistence type="inferred from homology"/>
<sequence>MDNSPTALFDSYEQDFQQILQSIRDKLDGEAKDQGGEQKKAALRRVEMELDEADEMVSQMEIEIQGIPQSLKATYQARIRSAKADLTRYKKLSKDMHTQLSRADLLSSRGGGGGVTSDEPYGTSDRMRLLAGNSLLEDGSRRLQESHRIALETEEQGTDILRSLRVQREQIENARDTLGTAETSIGRATGTLKQMIRRYVSLSRLCVPADVVLIAGMYQQRVVTAAIILVLVLLIAIILWEKLPSLFSRTNTPCTRFISSANTLLARGRHATYAASTRLLDMASAFRAYNNLLLRRPLATQCITSAVLFGAGDVLAQQAVEKKGSKHDLVRTARLAFYGGALFGLPITRWFQFLGRLQFASPAKAVVYRVCPIAYSFDPRLTLKCSASQTFLDQSLAAPIAVGWFFAWMPILEAGADFIYLLASVITGIRTYTVAQLGSVRSLSSAQLCLGPPTIPLRLCWCCQFILEAAQRFLGPSSTTVSFTGAQQAEFFKHTSGRWLYNEEEQNASRYVRFDVDEIQRVACAAVGAQRCVQFKKLVEGSYNKIFDLNFDNGAEAIARIPCPLAGPPFITTASEVATLEFVRDVLDIRAPRVYAWSARASANPVGAEYIIMEKIQGVESRRRWTHLAKGPEVFPLLYGVFDIETRFERAPFSQMGSLYFKDDVSPELQDRPLFCADDLPDEDPPDDDPDDDPELLGKLNAAKEKYRIGPIADRQWWRAGRAELPGNHGPWPDMHSFLLAAVNLERAWLHRHASRNVFPRGRRFPSYDISAHLRILDMCAKAIPHIAYPPTLCFPTLWHPNINHSNLLIAPTGPAEIGGLVDWQSSIIAPYCMQAGFPEAFIYTGGLIDIPEGRVTPKLPSHVSTLSPEEQEVYRVHLKLAMRQKAYEQKIVEENIGRSIIFLLPFGAQLGSLPVQVIRSWSDGVVPLRQSLVDLRKEWESVVSENVQCPISFTDEELRAHEQEVQQCLKYEGSIMSLTEDLGCENDGWVADEEYSRAAKMLKERKENWDDEANGGPFPYEDGSNSFFLS</sequence>
<dbReference type="Proteomes" id="UP000310158">
    <property type="component" value="Unassembled WGS sequence"/>
</dbReference>
<keyword evidence="11" id="KW-0175">Coiled coil</keyword>
<evidence type="ECO:0000256" key="5">
    <source>
        <dbReference type="ARBA" id="ARBA00016197"/>
    </source>
</evidence>
<dbReference type="InterPro" id="IPR010989">
    <property type="entry name" value="SNARE"/>
</dbReference>
<dbReference type="SMART" id="SM00397">
    <property type="entry name" value="t_SNARE"/>
    <property type="match status" value="1"/>
</dbReference>
<evidence type="ECO:0000313" key="19">
    <source>
        <dbReference type="Proteomes" id="UP000310158"/>
    </source>
</evidence>
<dbReference type="PANTHER" id="PTHR36091:SF1">
    <property type="entry name" value="ALTERED INHERITANCE OF MITOCHONDRIA PROTEIN 9, MITOCHONDRIAL"/>
    <property type="match status" value="1"/>
</dbReference>
<evidence type="ECO:0000256" key="12">
    <source>
        <dbReference type="ARBA" id="ARBA00023128"/>
    </source>
</evidence>
<dbReference type="GO" id="GO:0005739">
    <property type="term" value="C:mitochondrion"/>
    <property type="evidence" value="ECO:0007669"/>
    <property type="project" value="UniProtKB-SubCell"/>
</dbReference>
<evidence type="ECO:0000256" key="1">
    <source>
        <dbReference type="ARBA" id="ARBA00004173"/>
    </source>
</evidence>
<reference evidence="18 19" key="1">
    <citation type="submission" date="2019-02" db="EMBL/GenBank/DDBJ databases">
        <title>Genome sequencing of the rare red list fungi Bondarzewia mesenterica.</title>
        <authorList>
            <person name="Buettner E."/>
            <person name="Kellner H."/>
        </authorList>
    </citation>
    <scope>NUCLEOTIDE SEQUENCE [LARGE SCALE GENOMIC DNA]</scope>
    <source>
        <strain evidence="18 19">DSM 108281</strain>
    </source>
</reference>
<dbReference type="EMBL" id="SGPL01000230">
    <property type="protein sequence ID" value="THH15089.1"/>
    <property type="molecule type" value="Genomic_DNA"/>
</dbReference>
<dbReference type="OrthoDB" id="430637at2759"/>
<feature type="compositionally biased region" description="Acidic residues" evidence="15">
    <location>
        <begin position="679"/>
        <end position="695"/>
    </location>
</feature>
<gene>
    <name evidence="18" type="ORF">EW146_g5338</name>
</gene>
<dbReference type="Pfam" id="PF05008">
    <property type="entry name" value="V-SNARE"/>
    <property type="match status" value="1"/>
</dbReference>
<keyword evidence="9" id="KW-0809">Transit peptide</keyword>
<comment type="similarity">
    <text evidence="3">Belongs to the AIM9 family.</text>
</comment>
<protein>
    <recommendedName>
        <fullName evidence="5">Altered inheritance of mitochondria protein 9, mitochondrial</fullName>
    </recommendedName>
    <alternativeName>
        <fullName evidence="14">Found in mitochondrial proteome protein 29</fullName>
    </alternativeName>
</protein>